<keyword evidence="3" id="KW-1185">Reference proteome</keyword>
<dbReference type="GO" id="GO:0005524">
    <property type="term" value="F:ATP binding"/>
    <property type="evidence" value="ECO:0007669"/>
    <property type="project" value="InterPro"/>
</dbReference>
<feature type="domain" description="Protein kinase" evidence="1">
    <location>
        <begin position="252"/>
        <end position="508"/>
    </location>
</feature>
<dbReference type="SUPFAM" id="SSF56112">
    <property type="entry name" value="Protein kinase-like (PK-like)"/>
    <property type="match status" value="1"/>
</dbReference>
<dbReference type="GO" id="GO:0004672">
    <property type="term" value="F:protein kinase activity"/>
    <property type="evidence" value="ECO:0007669"/>
    <property type="project" value="InterPro"/>
</dbReference>
<dbReference type="InterPro" id="IPR000719">
    <property type="entry name" value="Prot_kinase_dom"/>
</dbReference>
<accession>A0A4S4D2U7</accession>
<name>A0A4S4D2U7_CAMSN</name>
<sequence length="508" mass="56343">MFKSATVDSDLFSRYFGHCPVITAQGRTHPVSTHFLEDIYESINYRLASDSPAYLRDDTSTKKDGDPIIFSDLPQRRLNEDVIDYDLLEDLVHYIDETHPEGAILVFLPECTNIPTELSSHTLQYELLSSNNETWKEEMFSHYHLIPTDDSAWVNLLPRKILREEDEFSWVMMYRKMKNLGGINVQRGFPQGGLSSRHEIGSRVQARGGSADKFGILVDAGWHYLSASAQMWASTHNDSLKEKMSAIVSVLSASQDKMGTGYLSAFPSEQFDRFEAIKPVWAPYYTIHMIMAGLLDQYILAEIAQALKMLTWMVDYFYNCGDWRHLLLAHLFDKPCFLGLLAVKADDISGFHANTHIPVVIGSQMRYEVTGDSLYKELSSWILSILLTAMQQEALQSTRNAKGLVTPAIAAGLGALTHTLGTLVPVIGASGFATATAAAATAIGIVVLNPSNVLLDNELNPKISDFGMARIFGGNDGAINTTKIVGTYGYMALDFAMEGLYSVKSNAF</sequence>
<gene>
    <name evidence="2" type="ORF">TEA_020634</name>
</gene>
<organism evidence="2 3">
    <name type="scientific">Camellia sinensis var. sinensis</name>
    <name type="common">China tea</name>
    <dbReference type="NCBI Taxonomy" id="542762"/>
    <lineage>
        <taxon>Eukaryota</taxon>
        <taxon>Viridiplantae</taxon>
        <taxon>Streptophyta</taxon>
        <taxon>Embryophyta</taxon>
        <taxon>Tracheophyta</taxon>
        <taxon>Spermatophyta</taxon>
        <taxon>Magnoliopsida</taxon>
        <taxon>eudicotyledons</taxon>
        <taxon>Gunneridae</taxon>
        <taxon>Pentapetalae</taxon>
        <taxon>asterids</taxon>
        <taxon>Ericales</taxon>
        <taxon>Theaceae</taxon>
        <taxon>Camellia</taxon>
    </lineage>
</organism>
<dbReference type="Gene3D" id="1.10.510.10">
    <property type="entry name" value="Transferase(Phosphotransferase) domain 1"/>
    <property type="match status" value="1"/>
</dbReference>
<dbReference type="AlphaFoldDB" id="A0A4S4D2U7"/>
<evidence type="ECO:0000313" key="2">
    <source>
        <dbReference type="EMBL" id="THF96447.1"/>
    </source>
</evidence>
<proteinExistence type="predicted"/>
<protein>
    <recommendedName>
        <fullName evidence="1">Protein kinase domain-containing protein</fullName>
    </recommendedName>
</protein>
<evidence type="ECO:0000313" key="3">
    <source>
        <dbReference type="Proteomes" id="UP000306102"/>
    </source>
</evidence>
<dbReference type="InterPro" id="IPR011009">
    <property type="entry name" value="Kinase-like_dom_sf"/>
</dbReference>
<dbReference type="EMBL" id="SDRB02012896">
    <property type="protein sequence ID" value="THF96447.1"/>
    <property type="molecule type" value="Genomic_DNA"/>
</dbReference>
<dbReference type="PANTHER" id="PTHR31151">
    <property type="entry name" value="PROLINE-TRNA LIGASE (DUF1680)"/>
    <property type="match status" value="1"/>
</dbReference>
<comment type="caution">
    <text evidence="2">The sequence shown here is derived from an EMBL/GenBank/DDBJ whole genome shotgun (WGS) entry which is preliminary data.</text>
</comment>
<dbReference type="InterPro" id="IPR012878">
    <property type="entry name" value="Beta-AFase-like_GH127_cat"/>
</dbReference>
<dbReference type="PROSITE" id="PS50011">
    <property type="entry name" value="PROTEIN_KINASE_DOM"/>
    <property type="match status" value="1"/>
</dbReference>
<dbReference type="Proteomes" id="UP000306102">
    <property type="component" value="Unassembled WGS sequence"/>
</dbReference>
<reference evidence="2 3" key="1">
    <citation type="journal article" date="2018" name="Proc. Natl. Acad. Sci. U.S.A.">
        <title>Draft genome sequence of Camellia sinensis var. sinensis provides insights into the evolution of the tea genome and tea quality.</title>
        <authorList>
            <person name="Wei C."/>
            <person name="Yang H."/>
            <person name="Wang S."/>
            <person name="Zhao J."/>
            <person name="Liu C."/>
            <person name="Gao L."/>
            <person name="Xia E."/>
            <person name="Lu Y."/>
            <person name="Tai Y."/>
            <person name="She G."/>
            <person name="Sun J."/>
            <person name="Cao H."/>
            <person name="Tong W."/>
            <person name="Gao Q."/>
            <person name="Li Y."/>
            <person name="Deng W."/>
            <person name="Jiang X."/>
            <person name="Wang W."/>
            <person name="Chen Q."/>
            <person name="Zhang S."/>
            <person name="Li H."/>
            <person name="Wu J."/>
            <person name="Wang P."/>
            <person name="Li P."/>
            <person name="Shi C."/>
            <person name="Zheng F."/>
            <person name="Jian J."/>
            <person name="Huang B."/>
            <person name="Shan D."/>
            <person name="Shi M."/>
            <person name="Fang C."/>
            <person name="Yue Y."/>
            <person name="Li F."/>
            <person name="Li D."/>
            <person name="Wei S."/>
            <person name="Han B."/>
            <person name="Jiang C."/>
            <person name="Yin Y."/>
            <person name="Xia T."/>
            <person name="Zhang Z."/>
            <person name="Bennetzen J.L."/>
            <person name="Zhao S."/>
            <person name="Wan X."/>
        </authorList>
    </citation>
    <scope>NUCLEOTIDE SEQUENCE [LARGE SCALE GENOMIC DNA]</scope>
    <source>
        <strain evidence="3">cv. Shuchazao</strain>
        <tissue evidence="2">Leaf</tissue>
    </source>
</reference>
<evidence type="ECO:0000259" key="1">
    <source>
        <dbReference type="PROSITE" id="PS50011"/>
    </source>
</evidence>
<dbReference type="PANTHER" id="PTHR31151:SF0">
    <property type="entry name" value="PROLINE-TRNA LIGASE (DUF1680)"/>
    <property type="match status" value="1"/>
</dbReference>
<dbReference type="Pfam" id="PF07944">
    <property type="entry name" value="Beta-AFase-like_GH127_cat"/>
    <property type="match status" value="2"/>
</dbReference>